<protein>
    <submittedName>
        <fullName evidence="1">Uncharacterized protein</fullName>
    </submittedName>
</protein>
<dbReference type="RefSeq" id="WP_368652595.1">
    <property type="nucleotide sequence ID" value="NZ_CP162599.1"/>
</dbReference>
<accession>A0AB39HNP2</accession>
<dbReference type="EMBL" id="CP162599">
    <property type="protein sequence ID" value="XDK31871.1"/>
    <property type="molecule type" value="Genomic_DNA"/>
</dbReference>
<gene>
    <name evidence="1" type="ORF">AB4Y30_12645</name>
</gene>
<organism evidence="1">
    <name type="scientific">Ornithinibacillus sp. 4-3</name>
    <dbReference type="NCBI Taxonomy" id="3231488"/>
    <lineage>
        <taxon>Bacteria</taxon>
        <taxon>Bacillati</taxon>
        <taxon>Bacillota</taxon>
        <taxon>Bacilli</taxon>
        <taxon>Bacillales</taxon>
        <taxon>Bacillaceae</taxon>
        <taxon>Ornithinibacillus</taxon>
    </lineage>
</organism>
<proteinExistence type="predicted"/>
<reference evidence="1" key="1">
    <citation type="submission" date="2024-07" db="EMBL/GenBank/DDBJ databases">
        <title>Halotolerant mesophilic bacterium Ornithinibacillus sp. 4-3, sp. nov., isolated from soil.</title>
        <authorList>
            <person name="Sidarenka A.V."/>
            <person name="Guliayeva D.E."/>
            <person name="Leanovich S.I."/>
            <person name="Hileuskaya K.S."/>
            <person name="Akhremchuk A.E."/>
            <person name="Sikolenko M.A."/>
            <person name="Valentovich L.N."/>
        </authorList>
    </citation>
    <scope>NUCLEOTIDE SEQUENCE</scope>
    <source>
        <strain evidence="1">4-3</strain>
    </source>
</reference>
<evidence type="ECO:0000313" key="1">
    <source>
        <dbReference type="EMBL" id="XDK31871.1"/>
    </source>
</evidence>
<sequence length="56" mass="6330">MENLNAYEVDKKLLELRLEKIGNISKAQSIVLKHLEKEIEKGHSATVVAMAEILKL</sequence>
<dbReference type="AlphaFoldDB" id="A0AB39HNP2"/>
<name>A0AB39HNP2_9BACI</name>